<dbReference type="EMBL" id="JAAGNC010000207">
    <property type="protein sequence ID" value="NEC62228.1"/>
    <property type="molecule type" value="Genomic_DNA"/>
</dbReference>
<dbReference type="RefSeq" id="WP_067583907.1">
    <property type="nucleotide sequence ID" value="NZ_FOWC01000001.1"/>
</dbReference>
<dbReference type="Proteomes" id="UP000199137">
    <property type="component" value="Unassembled WGS sequence"/>
</dbReference>
<dbReference type="STRING" id="112413.SAMN05421854_101570"/>
<dbReference type="AlphaFoldDB" id="A0A1I5EAR8"/>
<evidence type="ECO:0000313" key="1">
    <source>
        <dbReference type="EMBL" id="NEC62228.1"/>
    </source>
</evidence>
<reference evidence="2 3" key="1">
    <citation type="submission" date="2016-10" db="EMBL/GenBank/DDBJ databases">
        <authorList>
            <person name="de Groot N.N."/>
        </authorList>
    </citation>
    <scope>NUCLEOTIDE SEQUENCE [LARGE SCALE GENOMIC DNA]</scope>
    <source>
        <strain evidence="2 3">DSM 44637</strain>
    </source>
</reference>
<name>A0A1I5EAR8_9PSEU</name>
<dbReference type="InterPro" id="IPR019587">
    <property type="entry name" value="Polyketide_cyclase/dehydratase"/>
</dbReference>
<dbReference type="Pfam" id="PF10604">
    <property type="entry name" value="Polyketide_cyc2"/>
    <property type="match status" value="1"/>
</dbReference>
<reference evidence="1 4" key="2">
    <citation type="submission" date="2020-01" db="EMBL/GenBank/DDBJ databases">
        <title>Insect and environment-associated Actinomycetes.</title>
        <authorList>
            <person name="Currrie C."/>
            <person name="Chevrette M."/>
            <person name="Carlson C."/>
            <person name="Stubbendieck R."/>
            <person name="Wendt-Pienkowski E."/>
        </authorList>
    </citation>
    <scope>NUCLEOTIDE SEQUENCE [LARGE SCALE GENOMIC DNA]</scope>
    <source>
        <strain evidence="1 4">SID8386</strain>
    </source>
</reference>
<gene>
    <name evidence="1" type="ORF">G3I59_43170</name>
    <name evidence="2" type="ORF">SAMN05421854_101570</name>
</gene>
<dbReference type="InterPro" id="IPR023393">
    <property type="entry name" value="START-like_dom_sf"/>
</dbReference>
<sequence length="148" mass="16377">MPGRRYSFEVNRVSAAAPPVLFRLESDGTQWSTWARPLVWQARWATLGDDGRVGAVREVGLWPVRVRERTLEYVPDRRHVYTFDGFSPVRDYRAEVTFTPNAAGGTDLRWSGSFAERIPGTGLAALSALRSVIGFLATQLAKAGTHAA</sequence>
<dbReference type="OrthoDB" id="3213687at2"/>
<evidence type="ECO:0000313" key="2">
    <source>
        <dbReference type="EMBL" id="SFO08515.1"/>
    </source>
</evidence>
<protein>
    <submittedName>
        <fullName evidence="2">Polyketide cyclase / dehydrase and lipid transport</fullName>
    </submittedName>
    <submittedName>
        <fullName evidence="1">SRPBCC family protein</fullName>
    </submittedName>
</protein>
<dbReference type="Gene3D" id="3.30.530.20">
    <property type="match status" value="1"/>
</dbReference>
<proteinExistence type="predicted"/>
<dbReference type="CDD" id="cd07821">
    <property type="entry name" value="PYR_PYL_RCAR_like"/>
    <property type="match status" value="1"/>
</dbReference>
<dbReference type="Proteomes" id="UP000470404">
    <property type="component" value="Unassembled WGS sequence"/>
</dbReference>
<evidence type="ECO:0000313" key="4">
    <source>
        <dbReference type="Proteomes" id="UP000470404"/>
    </source>
</evidence>
<dbReference type="SUPFAM" id="SSF55961">
    <property type="entry name" value="Bet v1-like"/>
    <property type="match status" value="1"/>
</dbReference>
<keyword evidence="4" id="KW-1185">Reference proteome</keyword>
<dbReference type="EMBL" id="FOWC01000001">
    <property type="protein sequence ID" value="SFO08515.1"/>
    <property type="molecule type" value="Genomic_DNA"/>
</dbReference>
<organism evidence="2 3">
    <name type="scientific">Amycolatopsis rubida</name>
    <dbReference type="NCBI Taxonomy" id="112413"/>
    <lineage>
        <taxon>Bacteria</taxon>
        <taxon>Bacillati</taxon>
        <taxon>Actinomycetota</taxon>
        <taxon>Actinomycetes</taxon>
        <taxon>Pseudonocardiales</taxon>
        <taxon>Pseudonocardiaceae</taxon>
        <taxon>Amycolatopsis</taxon>
    </lineage>
</organism>
<evidence type="ECO:0000313" key="3">
    <source>
        <dbReference type="Proteomes" id="UP000199137"/>
    </source>
</evidence>
<accession>A0A1I5EAR8</accession>